<dbReference type="EMBL" id="WBMP01000005">
    <property type="protein sequence ID" value="KAE8546132.1"/>
    <property type="molecule type" value="Genomic_DNA"/>
</dbReference>
<feature type="chain" id="PRO_5032696069" evidence="1">
    <location>
        <begin position="18"/>
        <end position="118"/>
    </location>
</feature>
<sequence length="118" mass="12894">MKRLIFAVLFVSTGVGAETLTWNPPTERADGTPLDPMTEIAEYRLVCGEVVTSIEPTVARGEQYELTKHEVLPGYGEHECHMTAVDTDGLESDPSATVVLAWEPVEPRAPTDVLVIVE</sequence>
<evidence type="ECO:0000313" key="2">
    <source>
        <dbReference type="EMBL" id="KAE8546132.1"/>
    </source>
</evidence>
<name>A0A833JQG3_MARNT</name>
<evidence type="ECO:0000313" key="3">
    <source>
        <dbReference type="Proteomes" id="UP000469950"/>
    </source>
</evidence>
<dbReference type="Proteomes" id="UP000469950">
    <property type="component" value="Unassembled WGS sequence"/>
</dbReference>
<proteinExistence type="predicted"/>
<dbReference type="AlphaFoldDB" id="A0A833JQG3"/>
<feature type="signal peptide" evidence="1">
    <location>
        <begin position="1"/>
        <end position="17"/>
    </location>
</feature>
<comment type="caution">
    <text evidence="2">The sequence shown here is derived from an EMBL/GenBank/DDBJ whole genome shotgun (WGS) entry which is preliminary data.</text>
</comment>
<dbReference type="RefSeq" id="WP_153740369.1">
    <property type="nucleotide sequence ID" value="NZ_WBMP01000005.1"/>
</dbReference>
<evidence type="ECO:0000256" key="1">
    <source>
        <dbReference type="SAM" id="SignalP"/>
    </source>
</evidence>
<organism evidence="2 3">
    <name type="scientific">Marinobacter nauticus</name>
    <name type="common">Marinobacter hydrocarbonoclasticus</name>
    <name type="synonym">Marinobacter aquaeolei</name>
    <dbReference type="NCBI Taxonomy" id="2743"/>
    <lineage>
        <taxon>Bacteria</taxon>
        <taxon>Pseudomonadati</taxon>
        <taxon>Pseudomonadota</taxon>
        <taxon>Gammaproteobacteria</taxon>
        <taxon>Pseudomonadales</taxon>
        <taxon>Marinobacteraceae</taxon>
        <taxon>Marinobacter</taxon>
    </lineage>
</organism>
<protein>
    <submittedName>
        <fullName evidence="2">Uncharacterized protein</fullName>
    </submittedName>
</protein>
<accession>A0A833JQG3</accession>
<reference evidence="2 3" key="1">
    <citation type="submission" date="2019-10" db="EMBL/GenBank/DDBJ databases">
        <title>Draft genome sequence of Marinobacter hydrocarbonoclasticus NCT7M from the microbiome of the marine copepod.</title>
        <authorList>
            <person name="Nuttall R."/>
            <person name="Sharma G."/>
            <person name="Moisander P."/>
        </authorList>
    </citation>
    <scope>NUCLEOTIDE SEQUENCE [LARGE SCALE GENOMIC DNA]</scope>
    <source>
        <strain evidence="2 3">NCT7M</strain>
    </source>
</reference>
<gene>
    <name evidence="2" type="ORF">F6453_1378</name>
</gene>
<keyword evidence="1" id="KW-0732">Signal</keyword>